<evidence type="ECO:0000313" key="5">
    <source>
        <dbReference type="Proteomes" id="UP001165060"/>
    </source>
</evidence>
<gene>
    <name evidence="4" type="ORF">TeGR_g11215</name>
</gene>
<keyword evidence="2" id="KW-1133">Transmembrane helix</keyword>
<name>A0ABQ6MXF2_9STRA</name>
<dbReference type="Proteomes" id="UP001165060">
    <property type="component" value="Unassembled WGS sequence"/>
</dbReference>
<protein>
    <recommendedName>
        <fullName evidence="6">THH1/TOM1/TOM3 domain-containing protein</fullName>
    </recommendedName>
</protein>
<keyword evidence="5" id="KW-1185">Reference proteome</keyword>
<feature type="chain" id="PRO_5045514108" description="THH1/TOM1/TOM3 domain-containing protein" evidence="3">
    <location>
        <begin position="25"/>
        <end position="218"/>
    </location>
</feature>
<evidence type="ECO:0000256" key="1">
    <source>
        <dbReference type="SAM" id="MobiDB-lite"/>
    </source>
</evidence>
<evidence type="ECO:0000256" key="3">
    <source>
        <dbReference type="SAM" id="SignalP"/>
    </source>
</evidence>
<feature type="region of interest" description="Disordered" evidence="1">
    <location>
        <begin position="194"/>
        <end position="218"/>
    </location>
</feature>
<feature type="transmembrane region" description="Helical" evidence="2">
    <location>
        <begin position="34"/>
        <end position="56"/>
    </location>
</feature>
<keyword evidence="2" id="KW-0812">Transmembrane</keyword>
<evidence type="ECO:0000256" key="2">
    <source>
        <dbReference type="SAM" id="Phobius"/>
    </source>
</evidence>
<accession>A0ABQ6MXF2</accession>
<sequence>MPSAYFFVVLNAFFYIAILCTTRGQETPTHVNELYRINSALLTFSFFFIFGGALLYGRKLKALLSQPQTRVARGSTTTTASAKEADNIKNVVLPKIIATSWSLFICFSIRAVVSSYTPITGEHSTPWQTIDTIIYPLCFYHVPELIPAFVIGVSFLSSVHEKSLKVRVRKLIAGCGGGGGTKFYGASPMPSVTELGDDRSNSTERSVNPFSGKPANAV</sequence>
<reference evidence="4 5" key="1">
    <citation type="journal article" date="2023" name="Commun. Biol.">
        <title>Genome analysis of Parmales, the sister group of diatoms, reveals the evolutionary specialization of diatoms from phago-mixotrophs to photoautotrophs.</title>
        <authorList>
            <person name="Ban H."/>
            <person name="Sato S."/>
            <person name="Yoshikawa S."/>
            <person name="Yamada K."/>
            <person name="Nakamura Y."/>
            <person name="Ichinomiya M."/>
            <person name="Sato N."/>
            <person name="Blanc-Mathieu R."/>
            <person name="Endo H."/>
            <person name="Kuwata A."/>
            <person name="Ogata H."/>
        </authorList>
    </citation>
    <scope>NUCLEOTIDE SEQUENCE [LARGE SCALE GENOMIC DNA]</scope>
</reference>
<evidence type="ECO:0000313" key="4">
    <source>
        <dbReference type="EMBL" id="GMI34636.1"/>
    </source>
</evidence>
<keyword evidence="3" id="KW-0732">Signal</keyword>
<feature type="signal peptide" evidence="3">
    <location>
        <begin position="1"/>
        <end position="24"/>
    </location>
</feature>
<keyword evidence="2" id="KW-0472">Membrane</keyword>
<dbReference type="EMBL" id="BRYB01001835">
    <property type="protein sequence ID" value="GMI34636.1"/>
    <property type="molecule type" value="Genomic_DNA"/>
</dbReference>
<proteinExistence type="predicted"/>
<evidence type="ECO:0008006" key="6">
    <source>
        <dbReference type="Google" id="ProtNLM"/>
    </source>
</evidence>
<organism evidence="4 5">
    <name type="scientific">Tetraparma gracilis</name>
    <dbReference type="NCBI Taxonomy" id="2962635"/>
    <lineage>
        <taxon>Eukaryota</taxon>
        <taxon>Sar</taxon>
        <taxon>Stramenopiles</taxon>
        <taxon>Ochrophyta</taxon>
        <taxon>Bolidophyceae</taxon>
        <taxon>Parmales</taxon>
        <taxon>Triparmaceae</taxon>
        <taxon>Tetraparma</taxon>
    </lineage>
</organism>
<comment type="caution">
    <text evidence="4">The sequence shown here is derived from an EMBL/GenBank/DDBJ whole genome shotgun (WGS) entry which is preliminary data.</text>
</comment>